<evidence type="ECO:0008006" key="4">
    <source>
        <dbReference type="Google" id="ProtNLM"/>
    </source>
</evidence>
<dbReference type="Pfam" id="PF16964">
    <property type="entry name" value="TadF"/>
    <property type="match status" value="1"/>
</dbReference>
<name>A0AB94IES7_9GAMM</name>
<gene>
    <name evidence="2" type="ORF">O970_00910</name>
</gene>
<keyword evidence="3" id="KW-1185">Reference proteome</keyword>
<dbReference type="EMBL" id="AWGA01000011">
    <property type="protein sequence ID" value="TEA28015.1"/>
    <property type="molecule type" value="Genomic_DNA"/>
</dbReference>
<keyword evidence="1" id="KW-0472">Membrane</keyword>
<evidence type="ECO:0000313" key="2">
    <source>
        <dbReference type="EMBL" id="TEA28015.1"/>
    </source>
</evidence>
<reference evidence="2 3" key="1">
    <citation type="journal article" date="2014" name="Appl. Environ. Microbiol.">
        <title>Genomic features of a bumble bee symbiont reflect its host environment.</title>
        <authorList>
            <person name="Martinson V.G."/>
            <person name="Magoc T."/>
            <person name="Koch H."/>
            <person name="Salzberg S.L."/>
            <person name="Moran N.A."/>
        </authorList>
    </citation>
    <scope>NUCLEOTIDE SEQUENCE [LARGE SCALE GENOMIC DNA]</scope>
    <source>
        <strain evidence="2 3">Bimp</strain>
    </source>
</reference>
<accession>A0AB94IES7</accession>
<dbReference type="InterPro" id="IPR031582">
    <property type="entry name" value="TadF"/>
</dbReference>
<keyword evidence="1" id="KW-1133">Transmembrane helix</keyword>
<dbReference type="Proteomes" id="UP000506160">
    <property type="component" value="Unassembled WGS sequence"/>
</dbReference>
<protein>
    <recommendedName>
        <fullName evidence="4">Pilus assembly protein</fullName>
    </recommendedName>
</protein>
<evidence type="ECO:0000256" key="1">
    <source>
        <dbReference type="SAM" id="Phobius"/>
    </source>
</evidence>
<proteinExistence type="predicted"/>
<evidence type="ECO:0000313" key="3">
    <source>
        <dbReference type="Proteomes" id="UP000506160"/>
    </source>
</evidence>
<dbReference type="AlphaFoldDB" id="A0AB94IES7"/>
<keyword evidence="1" id="KW-0812">Transmembrane</keyword>
<comment type="caution">
    <text evidence="2">The sequence shown here is derived from an EMBL/GenBank/DDBJ whole genome shotgun (WGS) entry which is preliminary data.</text>
</comment>
<feature type="transmembrane region" description="Helical" evidence="1">
    <location>
        <begin position="21"/>
        <end position="39"/>
    </location>
</feature>
<sequence>MMNLKKSRFLKNEKGALSIEFAGVFIGFILIIFLVYDVYTTIALQNKLDRSTYSASTIFRQRPLFFSGERYIEQIDQQQVDQLQNLLNSMMDNEQIQLRVDLLTVKSNQNMPNNIISAQKTVTTVCSSSGCNSAYFSNLPDLSSYHNLIVYSKLERWIPLYRVSACMPNNGSLYTRMSNSINNINELCSSSIVISRCKGNCSY</sequence>
<organism evidence="2 3">
    <name type="scientific">Candidatus Schmidhempelia bombi str. Bimp</name>
    <dbReference type="NCBI Taxonomy" id="1387197"/>
    <lineage>
        <taxon>Bacteria</taxon>
        <taxon>Pseudomonadati</taxon>
        <taxon>Pseudomonadota</taxon>
        <taxon>Gammaproteobacteria</taxon>
        <taxon>Orbales</taxon>
        <taxon>Orbaceae</taxon>
        <taxon>Candidatus Schmidhempelia</taxon>
    </lineage>
</organism>